<dbReference type="RefSeq" id="WP_081323274.1">
    <property type="nucleotide sequence ID" value="NZ_LDRT01000238.1"/>
</dbReference>
<reference evidence="1 2" key="1">
    <citation type="journal article" date="2016" name="Front. Microbiol.">
        <title>Genomic Resource of Rice Seed Associated Bacteria.</title>
        <authorList>
            <person name="Midha S."/>
            <person name="Bansal K."/>
            <person name="Sharma S."/>
            <person name="Kumar N."/>
            <person name="Patil P.P."/>
            <person name="Chaudhry V."/>
            <person name="Patil P.B."/>
        </authorList>
    </citation>
    <scope>NUCLEOTIDE SEQUENCE [LARGE SCALE GENOMIC DNA]</scope>
    <source>
        <strain evidence="1 2">NS220</strain>
    </source>
</reference>
<keyword evidence="1" id="KW-0489">Methyltransferase</keyword>
<dbReference type="Proteomes" id="UP000075025">
    <property type="component" value="Unassembled WGS sequence"/>
</dbReference>
<dbReference type="GO" id="GO:0008168">
    <property type="term" value="F:methyltransferase activity"/>
    <property type="evidence" value="ECO:0007669"/>
    <property type="project" value="UniProtKB-KW"/>
</dbReference>
<gene>
    <name evidence="1" type="ORF">NS220_18775</name>
</gene>
<dbReference type="PATRIC" id="fig|2033.6.peg.1822"/>
<dbReference type="EMBL" id="LDRT01000238">
    <property type="protein sequence ID" value="KTR85386.1"/>
    <property type="molecule type" value="Genomic_DNA"/>
</dbReference>
<feature type="non-terminal residue" evidence="1">
    <location>
        <position position="1"/>
    </location>
</feature>
<proteinExistence type="predicted"/>
<accession>A0A147EM37</accession>
<dbReference type="AlphaFoldDB" id="A0A147EM37"/>
<name>A0A147EM37_MICTE</name>
<organism evidence="1 2">
    <name type="scientific">Microbacterium testaceum</name>
    <name type="common">Aureobacterium testaceum</name>
    <name type="synonym">Brevibacterium testaceum</name>
    <dbReference type="NCBI Taxonomy" id="2033"/>
    <lineage>
        <taxon>Bacteria</taxon>
        <taxon>Bacillati</taxon>
        <taxon>Actinomycetota</taxon>
        <taxon>Actinomycetes</taxon>
        <taxon>Micrococcales</taxon>
        <taxon>Microbacteriaceae</taxon>
        <taxon>Microbacterium</taxon>
    </lineage>
</organism>
<dbReference type="InterPro" id="IPR002903">
    <property type="entry name" value="RsmH"/>
</dbReference>
<evidence type="ECO:0000313" key="1">
    <source>
        <dbReference type="EMBL" id="KTR85386.1"/>
    </source>
</evidence>
<dbReference type="Pfam" id="PF01795">
    <property type="entry name" value="Methyltransf_5"/>
    <property type="match status" value="1"/>
</dbReference>
<protein>
    <submittedName>
        <fullName evidence="1">16S rRNA methyltransferase</fullName>
    </submittedName>
</protein>
<sequence length="62" mass="6834">LGDVYKETATAPRGLPIELPEHAPKFRLLVRGAELASDEERAANPRATPVRLRAAERIKEDA</sequence>
<dbReference type="OrthoDB" id="9806637at2"/>
<evidence type="ECO:0000313" key="2">
    <source>
        <dbReference type="Proteomes" id="UP000075025"/>
    </source>
</evidence>
<dbReference type="GO" id="GO:0032259">
    <property type="term" value="P:methylation"/>
    <property type="evidence" value="ECO:0007669"/>
    <property type="project" value="UniProtKB-KW"/>
</dbReference>
<comment type="caution">
    <text evidence="1">The sequence shown here is derived from an EMBL/GenBank/DDBJ whole genome shotgun (WGS) entry which is preliminary data.</text>
</comment>
<keyword evidence="1" id="KW-0808">Transferase</keyword>